<protein>
    <submittedName>
        <fullName evidence="4">RNA polymerase sigma-70 factor (ECF subfamily)</fullName>
    </submittedName>
</protein>
<dbReference type="RefSeq" id="WP_342750067.1">
    <property type="nucleotide sequence ID" value="NZ_PVNH01000006.1"/>
</dbReference>
<dbReference type="PANTHER" id="PTHR47756:SF2">
    <property type="entry name" value="BLL6612 PROTEIN"/>
    <property type="match status" value="1"/>
</dbReference>
<dbReference type="Proteomes" id="UP000238362">
    <property type="component" value="Unassembled WGS sequence"/>
</dbReference>
<dbReference type="GO" id="GO:0003700">
    <property type="term" value="F:DNA-binding transcription factor activity"/>
    <property type="evidence" value="ECO:0007669"/>
    <property type="project" value="InterPro"/>
</dbReference>
<proteinExistence type="predicted"/>
<dbReference type="Pfam" id="PF04542">
    <property type="entry name" value="Sigma70_r2"/>
    <property type="match status" value="1"/>
</dbReference>
<evidence type="ECO:0000313" key="4">
    <source>
        <dbReference type="EMBL" id="PRX47051.1"/>
    </source>
</evidence>
<dbReference type="SUPFAM" id="SSF88946">
    <property type="entry name" value="Sigma2 domain of RNA polymerase sigma factors"/>
    <property type="match status" value="1"/>
</dbReference>
<feature type="domain" description="DUF6596" evidence="3">
    <location>
        <begin position="216"/>
        <end position="318"/>
    </location>
</feature>
<organism evidence="4 5">
    <name type="scientific">Prauserella shujinwangii</name>
    <dbReference type="NCBI Taxonomy" id="1453103"/>
    <lineage>
        <taxon>Bacteria</taxon>
        <taxon>Bacillati</taxon>
        <taxon>Actinomycetota</taxon>
        <taxon>Actinomycetes</taxon>
        <taxon>Pseudonocardiales</taxon>
        <taxon>Pseudonocardiaceae</taxon>
        <taxon>Prauserella</taxon>
    </lineage>
</organism>
<dbReference type="GO" id="GO:0006352">
    <property type="term" value="P:DNA-templated transcription initiation"/>
    <property type="evidence" value="ECO:0007669"/>
    <property type="project" value="InterPro"/>
</dbReference>
<gene>
    <name evidence="4" type="ORF">B0I33_106148</name>
</gene>
<feature type="domain" description="RNA polymerase sigma-70 region 2" evidence="2">
    <location>
        <begin position="37"/>
        <end position="100"/>
    </location>
</feature>
<comment type="caution">
    <text evidence="4">The sequence shown here is derived from an EMBL/GenBank/DDBJ whole genome shotgun (WGS) entry which is preliminary data.</text>
</comment>
<dbReference type="InterPro" id="IPR007627">
    <property type="entry name" value="RNA_pol_sigma70_r2"/>
</dbReference>
<dbReference type="SUPFAM" id="SSF88659">
    <property type="entry name" value="Sigma3 and sigma4 domains of RNA polymerase sigma factors"/>
    <property type="match status" value="1"/>
</dbReference>
<reference evidence="4 5" key="1">
    <citation type="submission" date="2018-03" db="EMBL/GenBank/DDBJ databases">
        <title>Genomic Encyclopedia of Type Strains, Phase III (KMG-III): the genomes of soil and plant-associated and newly described type strains.</title>
        <authorList>
            <person name="Whitman W."/>
        </authorList>
    </citation>
    <scope>NUCLEOTIDE SEQUENCE [LARGE SCALE GENOMIC DNA]</scope>
    <source>
        <strain evidence="4 5">CGMCC 4.7125</strain>
    </source>
</reference>
<dbReference type="EMBL" id="PVNH01000006">
    <property type="protein sequence ID" value="PRX47051.1"/>
    <property type="molecule type" value="Genomic_DNA"/>
</dbReference>
<evidence type="ECO:0000313" key="5">
    <source>
        <dbReference type="Proteomes" id="UP000238362"/>
    </source>
</evidence>
<dbReference type="InterPro" id="IPR013325">
    <property type="entry name" value="RNA_pol_sigma_r2"/>
</dbReference>
<name>A0A2T0LTJ1_9PSEU</name>
<dbReference type="Gene3D" id="1.10.1740.10">
    <property type="match status" value="1"/>
</dbReference>
<evidence type="ECO:0000256" key="1">
    <source>
        <dbReference type="SAM" id="MobiDB-lite"/>
    </source>
</evidence>
<dbReference type="Pfam" id="PF20239">
    <property type="entry name" value="DUF6596"/>
    <property type="match status" value="1"/>
</dbReference>
<keyword evidence="5" id="KW-1185">Reference proteome</keyword>
<dbReference type="AlphaFoldDB" id="A0A2T0LTJ1"/>
<accession>A0A2T0LTJ1</accession>
<sequence>MTPRRAHGGVADGDGPERGSGPADRYARAAAALHQTFSAHRARLLAGLVHRFNDFEVAEDALADALEAAMRHWPKDGTPDDPVAWLLTVARRRGLDRLRRVEAKQERARQSLADAATTARELNPAGVGDVEWQSGLTALGDERLALVFTCCHPALSLSARVALTLQAVCGLTAADVGRVFLMSEAAMAQRLVRAKRRVRDTGITFAVPSEAALPERLNSVLAVIYTMFTNGYVRGGRDDQLVQPALCAEAVRVAKLLAVLMPDEPEVLGLAALLLLQHSRRATRTSPDGDLVTLEHQDRTQWDRDDIEEGLRLLRAAARRTQPGTYQIQAAIAAEHARAPSAEATDWVVIAELYAGLEELDPSPVVALNRAVALAMATTPQAGLELLARITGLERYHPYHVARAELLHRTGDTVSARDAFVRALNLVTNAVEERHLQSRLAALD</sequence>
<dbReference type="InterPro" id="IPR013324">
    <property type="entry name" value="RNA_pol_sigma_r3/r4-like"/>
</dbReference>
<dbReference type="PANTHER" id="PTHR47756">
    <property type="entry name" value="BLL6612 PROTEIN-RELATED"/>
    <property type="match status" value="1"/>
</dbReference>
<evidence type="ECO:0000259" key="3">
    <source>
        <dbReference type="Pfam" id="PF20239"/>
    </source>
</evidence>
<dbReference type="InterPro" id="IPR046531">
    <property type="entry name" value="DUF6596"/>
</dbReference>
<evidence type="ECO:0000259" key="2">
    <source>
        <dbReference type="Pfam" id="PF04542"/>
    </source>
</evidence>
<feature type="region of interest" description="Disordered" evidence="1">
    <location>
        <begin position="1"/>
        <end position="23"/>
    </location>
</feature>